<feature type="region of interest" description="Disordered" evidence="1">
    <location>
        <begin position="68"/>
        <end position="91"/>
    </location>
</feature>
<reference evidence="2 3" key="1">
    <citation type="submission" date="2021-07" db="EMBL/GenBank/DDBJ databases">
        <authorList>
            <person name="Palmer J.M."/>
        </authorList>
    </citation>
    <scope>NUCLEOTIDE SEQUENCE [LARGE SCALE GENOMIC DNA]</scope>
    <source>
        <strain evidence="2 3">AT_MEX2019</strain>
        <tissue evidence="2">Muscle</tissue>
    </source>
</reference>
<name>A0ABU7AZB6_9TELE</name>
<keyword evidence="3" id="KW-1185">Reference proteome</keyword>
<organism evidence="2 3">
    <name type="scientific">Ataeniobius toweri</name>
    <dbReference type="NCBI Taxonomy" id="208326"/>
    <lineage>
        <taxon>Eukaryota</taxon>
        <taxon>Metazoa</taxon>
        <taxon>Chordata</taxon>
        <taxon>Craniata</taxon>
        <taxon>Vertebrata</taxon>
        <taxon>Euteleostomi</taxon>
        <taxon>Actinopterygii</taxon>
        <taxon>Neopterygii</taxon>
        <taxon>Teleostei</taxon>
        <taxon>Neoteleostei</taxon>
        <taxon>Acanthomorphata</taxon>
        <taxon>Ovalentaria</taxon>
        <taxon>Atherinomorphae</taxon>
        <taxon>Cyprinodontiformes</taxon>
        <taxon>Goodeidae</taxon>
        <taxon>Ataeniobius</taxon>
    </lineage>
</organism>
<sequence length="138" mass="15154">MKTRPASHTPELARSSPFSPRVAFTLRQKMASFQSLMDVVESDCDPVPVQDSDTGGCILTPDYLSDEISFSEEKENNPPATPTPSKKRCLGPLEGCSVEIREGNISIPHSSLKEQETDVVPGLTKLSEFWQSNQPKCS</sequence>
<comment type="caution">
    <text evidence="2">The sequence shown here is derived from an EMBL/GenBank/DDBJ whole genome shotgun (WGS) entry which is preliminary data.</text>
</comment>
<evidence type="ECO:0000313" key="2">
    <source>
        <dbReference type="EMBL" id="MED6243566.1"/>
    </source>
</evidence>
<dbReference type="EMBL" id="JAHUTI010034423">
    <property type="protein sequence ID" value="MED6243566.1"/>
    <property type="molecule type" value="Genomic_DNA"/>
</dbReference>
<evidence type="ECO:0000256" key="1">
    <source>
        <dbReference type="SAM" id="MobiDB-lite"/>
    </source>
</evidence>
<proteinExistence type="predicted"/>
<protein>
    <submittedName>
        <fullName evidence="2">Uncharacterized protein</fullName>
    </submittedName>
</protein>
<dbReference type="Proteomes" id="UP001345963">
    <property type="component" value="Unassembled WGS sequence"/>
</dbReference>
<accession>A0ABU7AZB6</accession>
<evidence type="ECO:0000313" key="3">
    <source>
        <dbReference type="Proteomes" id="UP001345963"/>
    </source>
</evidence>
<gene>
    <name evidence="2" type="ORF">ATANTOWER_022505</name>
</gene>